<keyword evidence="2" id="KW-1185">Reference proteome</keyword>
<organism evidence="1 2">
    <name type="scientific">Pseudomonas neuropathica</name>
    <dbReference type="NCBI Taxonomy" id="2730425"/>
    <lineage>
        <taxon>Bacteria</taxon>
        <taxon>Pseudomonadati</taxon>
        <taxon>Pseudomonadota</taxon>
        <taxon>Gammaproteobacteria</taxon>
        <taxon>Pseudomonadales</taxon>
        <taxon>Pseudomonadaceae</taxon>
        <taxon>Pseudomonas</taxon>
    </lineage>
</organism>
<proteinExistence type="predicted"/>
<comment type="caution">
    <text evidence="1">The sequence shown here is derived from an EMBL/GenBank/DDBJ whole genome shotgun (WGS) entry which is preliminary data.</text>
</comment>
<reference evidence="1" key="1">
    <citation type="submission" date="2024-11" db="EMBL/GenBank/DDBJ databases">
        <authorList>
            <person name="Lucas J.A."/>
        </authorList>
    </citation>
    <scope>NUCLEOTIDE SEQUENCE</scope>
    <source>
        <strain evidence="1">Z 8.8</strain>
    </source>
</reference>
<gene>
    <name evidence="1" type="ORF">ACJEBM_04900</name>
</gene>
<evidence type="ECO:0000313" key="1">
    <source>
        <dbReference type="EMBL" id="MFK9080011.1"/>
    </source>
</evidence>
<evidence type="ECO:0000313" key="2">
    <source>
        <dbReference type="Proteomes" id="UP001622950"/>
    </source>
</evidence>
<accession>A0ACC7MNQ9</accession>
<dbReference type="Proteomes" id="UP001622950">
    <property type="component" value="Unassembled WGS sequence"/>
</dbReference>
<name>A0ACC7MNQ9_9PSED</name>
<sequence>MSTDRQKSFIAELSTNFGHLHFPRLTHNKKVTMQPPKHYKYEGTLDISNYLFADSKNPNNTLRFYFRCTANHYHIYIRTPGAYYGSILGMNKYKTIIATENKDAANFNLLDKNGNVITLDDISSNKLSLTIQTTHGVPLTGTKYIYSHDGHHVNAGGGGSNVVFHLNIIERNASYVDNPDEV</sequence>
<dbReference type="EMBL" id="JBJHQE010000005">
    <property type="protein sequence ID" value="MFK9080011.1"/>
    <property type="molecule type" value="Genomic_DNA"/>
</dbReference>
<protein>
    <submittedName>
        <fullName evidence="1">Uncharacterized protein</fullName>
    </submittedName>
</protein>